<feature type="domain" description="HTH deoR-type" evidence="4">
    <location>
        <begin position="30"/>
        <end position="85"/>
    </location>
</feature>
<keyword evidence="1" id="KW-0805">Transcription regulation</keyword>
<proteinExistence type="predicted"/>
<dbReference type="Gene3D" id="3.40.50.1360">
    <property type="match status" value="1"/>
</dbReference>
<dbReference type="PANTHER" id="PTHR30363">
    <property type="entry name" value="HTH-TYPE TRANSCRIPTIONAL REGULATOR SRLR-RELATED"/>
    <property type="match status" value="1"/>
</dbReference>
<dbReference type="SMART" id="SM01134">
    <property type="entry name" value="DeoRC"/>
    <property type="match status" value="1"/>
</dbReference>
<dbReference type="OrthoDB" id="7688673at2"/>
<name>A0A2S5Y8X2_9MICO</name>
<dbReference type="InterPro" id="IPR036390">
    <property type="entry name" value="WH_DNA-bd_sf"/>
</dbReference>
<evidence type="ECO:0000256" key="2">
    <source>
        <dbReference type="ARBA" id="ARBA00023163"/>
    </source>
</evidence>
<dbReference type="SUPFAM" id="SSF46785">
    <property type="entry name" value="Winged helix' DNA-binding domain"/>
    <property type="match status" value="1"/>
</dbReference>
<dbReference type="InterPro" id="IPR036388">
    <property type="entry name" value="WH-like_DNA-bd_sf"/>
</dbReference>
<dbReference type="InterPro" id="IPR001034">
    <property type="entry name" value="DeoR_HTH"/>
</dbReference>
<gene>
    <name evidence="5" type="ORF">C5C51_02930</name>
</gene>
<dbReference type="AlphaFoldDB" id="A0A2S5Y8X2"/>
<evidence type="ECO:0000256" key="1">
    <source>
        <dbReference type="ARBA" id="ARBA00023015"/>
    </source>
</evidence>
<accession>A0A2S5Y8X2</accession>
<comment type="caution">
    <text evidence="5">The sequence shown here is derived from an EMBL/GenBank/DDBJ whole genome shotgun (WGS) entry which is preliminary data.</text>
</comment>
<dbReference type="Gene3D" id="1.10.10.10">
    <property type="entry name" value="Winged helix-like DNA-binding domain superfamily/Winged helix DNA-binding domain"/>
    <property type="match status" value="1"/>
</dbReference>
<dbReference type="InterPro" id="IPR014036">
    <property type="entry name" value="DeoR-like_C"/>
</dbReference>
<evidence type="ECO:0000256" key="3">
    <source>
        <dbReference type="SAM" id="MobiDB-lite"/>
    </source>
</evidence>
<protein>
    <submittedName>
        <fullName evidence="5">DeoR/GlpR transcriptional regulator</fullName>
    </submittedName>
</protein>
<sequence>MKASFLFDKRESRRHHGGVKASGEQDAPSGSERRLRILLRARQRGFVAVTDLAGALGVSVVTVRSDLDHLAEEGEVRRVRGGAIPVARRSGERSLEDGLTDASDQKEAIGREAAAAVSSGESVILDVGTTPLAIARALVARHELRDVTIVTNGLATALALEPAIPRFVVVVTGGTLRPLQHSLVEPLASEVLERLRADVAFIGCTGVHPEAGVTNVNLPEATLKRRMLHAANRRVVVADSGKLGRIDIGRVAAPDEIDQLLTGVDAPADLVRALEEAGLAVTRCGDRPPCGSP</sequence>
<keyword evidence="2" id="KW-0804">Transcription</keyword>
<dbReference type="Pfam" id="PF00455">
    <property type="entry name" value="DeoRC"/>
    <property type="match status" value="1"/>
</dbReference>
<evidence type="ECO:0000259" key="4">
    <source>
        <dbReference type="PROSITE" id="PS51000"/>
    </source>
</evidence>
<organism evidence="5 6">
    <name type="scientific">Rathayibacter toxicus</name>
    <dbReference type="NCBI Taxonomy" id="145458"/>
    <lineage>
        <taxon>Bacteria</taxon>
        <taxon>Bacillati</taxon>
        <taxon>Actinomycetota</taxon>
        <taxon>Actinomycetes</taxon>
        <taxon>Micrococcales</taxon>
        <taxon>Microbacteriaceae</taxon>
        <taxon>Rathayibacter</taxon>
    </lineage>
</organism>
<evidence type="ECO:0000313" key="5">
    <source>
        <dbReference type="EMBL" id="PPI16374.1"/>
    </source>
</evidence>
<dbReference type="GO" id="GO:0003700">
    <property type="term" value="F:DNA-binding transcription factor activity"/>
    <property type="evidence" value="ECO:0007669"/>
    <property type="project" value="InterPro"/>
</dbReference>
<dbReference type="EMBL" id="PSWU01000004">
    <property type="protein sequence ID" value="PPI16374.1"/>
    <property type="molecule type" value="Genomic_DNA"/>
</dbReference>
<reference evidence="5 6" key="1">
    <citation type="submission" date="2018-02" db="EMBL/GenBank/DDBJ databases">
        <title>Bacteriophage NCPPB3778 and a type I-E CRISPR drive the evolution of the US Biological Select Agent, Rathayibacter toxicus.</title>
        <authorList>
            <person name="Davis E.W.II."/>
            <person name="Tabima J.F."/>
            <person name="Weisberg A.J."/>
            <person name="Lopes L.D."/>
            <person name="Wiseman M.S."/>
            <person name="Wiseman M.S."/>
            <person name="Pupko T."/>
            <person name="Belcher M.S."/>
            <person name="Sechler A.J."/>
            <person name="Tancos M.A."/>
            <person name="Schroeder B.K."/>
            <person name="Murray T.D."/>
            <person name="Luster D.G."/>
            <person name="Schneider W.L."/>
            <person name="Rogers E."/>
            <person name="Andreote F.D."/>
            <person name="Grunwald N.J."/>
            <person name="Putnam M.L."/>
            <person name="Chang J.H."/>
        </authorList>
    </citation>
    <scope>NUCLEOTIDE SEQUENCE [LARGE SCALE GENOMIC DNA]</scope>
    <source>
        <strain evidence="5 6">FH99</strain>
    </source>
</reference>
<evidence type="ECO:0000313" key="6">
    <source>
        <dbReference type="Proteomes" id="UP000237966"/>
    </source>
</evidence>
<dbReference type="Pfam" id="PF08220">
    <property type="entry name" value="HTH_DeoR"/>
    <property type="match status" value="1"/>
</dbReference>
<dbReference type="Proteomes" id="UP000237966">
    <property type="component" value="Unassembled WGS sequence"/>
</dbReference>
<dbReference type="PANTHER" id="PTHR30363:SF44">
    <property type="entry name" value="AGA OPERON TRANSCRIPTIONAL REPRESSOR-RELATED"/>
    <property type="match status" value="1"/>
</dbReference>
<dbReference type="InterPro" id="IPR037171">
    <property type="entry name" value="NagB/RpiA_transferase-like"/>
</dbReference>
<dbReference type="SMART" id="SM00420">
    <property type="entry name" value="HTH_DEOR"/>
    <property type="match status" value="1"/>
</dbReference>
<dbReference type="PROSITE" id="PS51000">
    <property type="entry name" value="HTH_DEOR_2"/>
    <property type="match status" value="1"/>
</dbReference>
<dbReference type="SUPFAM" id="SSF100950">
    <property type="entry name" value="NagB/RpiA/CoA transferase-like"/>
    <property type="match status" value="1"/>
</dbReference>
<dbReference type="InterPro" id="IPR050313">
    <property type="entry name" value="Carb_Metab_HTH_regulators"/>
</dbReference>
<feature type="region of interest" description="Disordered" evidence="3">
    <location>
        <begin position="1"/>
        <end position="31"/>
    </location>
</feature>